<dbReference type="InterPro" id="IPR013216">
    <property type="entry name" value="Methyltransf_11"/>
</dbReference>
<dbReference type="STRING" id="395019.BMULJ_00723"/>
<dbReference type="Proteomes" id="UP000008815">
    <property type="component" value="Chromosome 1"/>
</dbReference>
<dbReference type="GO" id="GO:0008757">
    <property type="term" value="F:S-adenosylmethionine-dependent methyltransferase activity"/>
    <property type="evidence" value="ECO:0007669"/>
    <property type="project" value="InterPro"/>
</dbReference>
<organism evidence="2 3">
    <name type="scientific">Burkholderia multivorans (strain ATCC 17616 / 249)</name>
    <dbReference type="NCBI Taxonomy" id="395019"/>
    <lineage>
        <taxon>Bacteria</taxon>
        <taxon>Pseudomonadati</taxon>
        <taxon>Pseudomonadota</taxon>
        <taxon>Betaproteobacteria</taxon>
        <taxon>Burkholderiales</taxon>
        <taxon>Burkholderiaceae</taxon>
        <taxon>Burkholderia</taxon>
        <taxon>Burkholderia cepacia complex</taxon>
    </lineage>
</organism>
<protein>
    <recommendedName>
        <fullName evidence="1">Methyltransferase type 11 domain-containing protein</fullName>
    </recommendedName>
</protein>
<dbReference type="PANTHER" id="PTHR43861:SF6">
    <property type="entry name" value="METHYLTRANSFERASE TYPE 11"/>
    <property type="match status" value="1"/>
</dbReference>
<gene>
    <name evidence="2" type="ordered locus">BMULJ_00723</name>
</gene>
<dbReference type="AlphaFoldDB" id="A0A0H3KCQ3"/>
<dbReference type="KEGG" id="bmj:BMULJ_00723"/>
<proteinExistence type="predicted"/>
<dbReference type="Gene3D" id="3.40.50.150">
    <property type="entry name" value="Vaccinia Virus protein VP39"/>
    <property type="match status" value="1"/>
</dbReference>
<reference evidence="2 3" key="1">
    <citation type="submission" date="2007-04" db="EMBL/GenBank/DDBJ databases">
        <title>Complete genome sequence of Burkholderia multivorans ATCC 17616.</title>
        <authorList>
            <person name="Ohtsubo Y."/>
            <person name="Yamashita A."/>
            <person name="Kurokawa K."/>
            <person name="Takami H."/>
            <person name="Yuhara S."/>
            <person name="Nishiyama E."/>
            <person name="Endo R."/>
            <person name="Miyazaki R."/>
            <person name="Ono A."/>
            <person name="Yano K."/>
            <person name="Ito M."/>
            <person name="Sota M."/>
            <person name="Yuji N."/>
            <person name="Hattori M."/>
            <person name="Tsuda M."/>
        </authorList>
    </citation>
    <scope>NUCLEOTIDE SEQUENCE [LARGE SCALE GENOMIC DNA]</scope>
    <source>
        <strain evidence="3">ATCC 17616 / 249</strain>
    </source>
</reference>
<sequence>MHSDHFQMQHLVYEHTHRYQLLSRIAYGHVVDCACGIGYSSEVLAAAGVQSYQGFDIDEQAIQHAIERFATDGRQFAVASILSLPLGNASVDTFLSLETLEHLHEPQRAVREVARVLKADGIFAGSVPTRFYDERCRDVYGPNPYHVTRFDADEIVQLLRTEFEHVWLGVVSLDLVSIARPVRGAAAGSAEWVGNSKWGETKYGSFIFVASRKPVDELVSKLLPQQYAVLHGMPTVEVDAEHTMPLYKTIAEIEGLVQDRDAALRRLEVMIQDRDAALRRLEIMVQDRDGALRRTEEMIRDRDAAIRSNEQMINDRDALIAQLERMVADRDAAIASNEKLIEERDALLRARDTPTD</sequence>
<evidence type="ECO:0000313" key="2">
    <source>
        <dbReference type="EMBL" id="BAG42686.1"/>
    </source>
</evidence>
<evidence type="ECO:0000313" key="3">
    <source>
        <dbReference type="Proteomes" id="UP000008815"/>
    </source>
</evidence>
<accession>A0A0H3KCQ3</accession>
<evidence type="ECO:0000259" key="1">
    <source>
        <dbReference type="Pfam" id="PF08241"/>
    </source>
</evidence>
<keyword evidence="3" id="KW-1185">Reference proteome</keyword>
<dbReference type="InterPro" id="IPR029063">
    <property type="entry name" value="SAM-dependent_MTases_sf"/>
</dbReference>
<dbReference type="eggNOG" id="COG5610">
    <property type="taxonomic scope" value="Bacteria"/>
</dbReference>
<dbReference type="SUPFAM" id="SSF53335">
    <property type="entry name" value="S-adenosyl-L-methionine-dependent methyltransferases"/>
    <property type="match status" value="1"/>
</dbReference>
<dbReference type="HOGENOM" id="CLU_876791_0_0_4"/>
<dbReference type="eggNOG" id="COG2227">
    <property type="taxonomic scope" value="Bacteria"/>
</dbReference>
<dbReference type="EMBL" id="AP009385">
    <property type="protein sequence ID" value="BAG42686.1"/>
    <property type="molecule type" value="Genomic_DNA"/>
</dbReference>
<dbReference type="PANTHER" id="PTHR43861">
    <property type="entry name" value="TRANS-ACONITATE 2-METHYLTRANSFERASE-RELATED"/>
    <property type="match status" value="1"/>
</dbReference>
<dbReference type="Pfam" id="PF08241">
    <property type="entry name" value="Methyltransf_11"/>
    <property type="match status" value="1"/>
</dbReference>
<dbReference type="CDD" id="cd02440">
    <property type="entry name" value="AdoMet_MTases"/>
    <property type="match status" value="1"/>
</dbReference>
<name>A0A0H3KCQ3_BURM1</name>
<feature type="domain" description="Methyltransferase type 11" evidence="1">
    <location>
        <begin position="31"/>
        <end position="124"/>
    </location>
</feature>